<sequence>MALAEMLTPVSIVIQLIIAIIGCYAGFKLKIEAGFLFALTFLLFAVYDITSMMGYGSDMLSIINIIASLSALGGVYLLVKKA</sequence>
<evidence type="ECO:0000313" key="2">
    <source>
        <dbReference type="EMBL" id="MCQ1537456.1"/>
    </source>
</evidence>
<comment type="caution">
    <text evidence="2">The sequence shown here is derived from an EMBL/GenBank/DDBJ whole genome shotgun (WGS) entry which is preliminary data.</text>
</comment>
<dbReference type="EMBL" id="VOTZ01000001">
    <property type="protein sequence ID" value="MCQ1537456.1"/>
    <property type="molecule type" value="Genomic_DNA"/>
</dbReference>
<keyword evidence="1" id="KW-1133">Transmembrane helix</keyword>
<evidence type="ECO:0000313" key="3">
    <source>
        <dbReference type="Proteomes" id="UP001524383"/>
    </source>
</evidence>
<evidence type="ECO:0000256" key="1">
    <source>
        <dbReference type="SAM" id="Phobius"/>
    </source>
</evidence>
<name>A0ABD4TFG2_9EURY</name>
<feature type="transmembrane region" description="Helical" evidence="1">
    <location>
        <begin position="59"/>
        <end position="79"/>
    </location>
</feature>
<dbReference type="RefSeq" id="WP_255331359.1">
    <property type="nucleotide sequence ID" value="NZ_VOTZ01000001.1"/>
</dbReference>
<dbReference type="AlphaFoldDB" id="A0ABD4TFG2"/>
<keyword evidence="1" id="KW-0472">Membrane</keyword>
<proteinExistence type="predicted"/>
<feature type="transmembrane region" description="Helical" evidence="1">
    <location>
        <begin position="6"/>
        <end position="27"/>
    </location>
</feature>
<reference evidence="2 3" key="1">
    <citation type="submission" date="2019-08" db="EMBL/GenBank/DDBJ databases">
        <authorList>
            <person name="Chen S.-C."/>
            <person name="Lai M.-C."/>
            <person name="You Y.-T."/>
        </authorList>
    </citation>
    <scope>NUCLEOTIDE SEQUENCE [LARGE SCALE GENOMIC DNA]</scope>
    <source>
        <strain evidence="2 3">P2F9704a</strain>
    </source>
</reference>
<accession>A0ABD4TFG2</accession>
<protein>
    <submittedName>
        <fullName evidence="2">Uncharacterized protein</fullName>
    </submittedName>
</protein>
<keyword evidence="1" id="KW-0812">Transmembrane</keyword>
<feature type="transmembrane region" description="Helical" evidence="1">
    <location>
        <begin position="34"/>
        <end position="53"/>
    </location>
</feature>
<keyword evidence="3" id="KW-1185">Reference proteome</keyword>
<gene>
    <name evidence="2" type="ORF">FTO68_00330</name>
</gene>
<dbReference type="Proteomes" id="UP001524383">
    <property type="component" value="Unassembled WGS sequence"/>
</dbReference>
<organism evidence="2 3">
    <name type="scientific">Methanocalculus taiwanensis</name>
    <dbReference type="NCBI Taxonomy" id="106207"/>
    <lineage>
        <taxon>Archaea</taxon>
        <taxon>Methanobacteriati</taxon>
        <taxon>Methanobacteriota</taxon>
        <taxon>Stenosarchaea group</taxon>
        <taxon>Methanomicrobia</taxon>
        <taxon>Methanomicrobiales</taxon>
        <taxon>Methanocalculaceae</taxon>
        <taxon>Methanocalculus</taxon>
    </lineage>
</organism>